<organism evidence="2">
    <name type="scientific">Tanacetum cinerariifolium</name>
    <name type="common">Dalmatian daisy</name>
    <name type="synonym">Chrysanthemum cinerariifolium</name>
    <dbReference type="NCBI Taxonomy" id="118510"/>
    <lineage>
        <taxon>Eukaryota</taxon>
        <taxon>Viridiplantae</taxon>
        <taxon>Streptophyta</taxon>
        <taxon>Embryophyta</taxon>
        <taxon>Tracheophyta</taxon>
        <taxon>Spermatophyta</taxon>
        <taxon>Magnoliopsida</taxon>
        <taxon>eudicotyledons</taxon>
        <taxon>Gunneridae</taxon>
        <taxon>Pentapetalae</taxon>
        <taxon>asterids</taxon>
        <taxon>campanulids</taxon>
        <taxon>Asterales</taxon>
        <taxon>Asteraceae</taxon>
        <taxon>Asteroideae</taxon>
        <taxon>Anthemideae</taxon>
        <taxon>Anthemidinae</taxon>
        <taxon>Tanacetum</taxon>
    </lineage>
</organism>
<evidence type="ECO:0000313" key="2">
    <source>
        <dbReference type="EMBL" id="GEW51208.1"/>
    </source>
</evidence>
<dbReference type="EMBL" id="BKCJ010061522">
    <property type="protein sequence ID" value="GEW51208.1"/>
    <property type="molecule type" value="Genomic_DNA"/>
</dbReference>
<comment type="caution">
    <text evidence="2">The sequence shown here is derived from an EMBL/GenBank/DDBJ whole genome shotgun (WGS) entry which is preliminary data.</text>
</comment>
<reference evidence="2" key="1">
    <citation type="journal article" date="2019" name="Sci. Rep.">
        <title>Draft genome of Tanacetum cinerariifolium, the natural source of mosquito coil.</title>
        <authorList>
            <person name="Yamashiro T."/>
            <person name="Shiraishi A."/>
            <person name="Satake H."/>
            <person name="Nakayama K."/>
        </authorList>
    </citation>
    <scope>NUCLEOTIDE SEQUENCE</scope>
</reference>
<accession>A0A699GVR0</accession>
<sequence>MQTQTSNALHNAIIEAGGKDRPPMLAQGSSETTTERYMENYKNVSQDIRDQLNAEAEAAKDASYHKEKILLCKQEEAGFQLNAKQADWRDDTNDELDDRGSFRRLTTVRHPKGLRHHSSTPQGAAVVVYRRPTATKMVVWRQEIRSFISSTATVVANLPPTAHHDGGDVDEMERAAVHGIGGWWYRLWWCYRWCGRRVTESDAVDLVDRGGRSILGFAEKSHRKSFPGTAAGGGRLGREREECQGATSRRLIRLNRLRLNCEEMRIETSHRRGFRQKLNGKESKRQIYAMCISERIEGHENP</sequence>
<protein>
    <submittedName>
        <fullName evidence="2">Uncharacterized protein</fullName>
    </submittedName>
</protein>
<proteinExistence type="predicted"/>
<gene>
    <name evidence="2" type="ORF">Tci_223184</name>
</gene>
<name>A0A699GVR0_TANCI</name>
<evidence type="ECO:0000256" key="1">
    <source>
        <dbReference type="SAM" id="MobiDB-lite"/>
    </source>
</evidence>
<feature type="region of interest" description="Disordered" evidence="1">
    <location>
        <begin position="13"/>
        <end position="34"/>
    </location>
</feature>
<dbReference type="AlphaFoldDB" id="A0A699GVR0"/>